<dbReference type="Proteomes" id="UP000193648">
    <property type="component" value="Unassembled WGS sequence"/>
</dbReference>
<evidence type="ECO:0000313" key="1">
    <source>
        <dbReference type="EMBL" id="ORZ13936.1"/>
    </source>
</evidence>
<accession>A0A1Y2GKU7</accession>
<dbReference type="EMBL" id="MCFF01000022">
    <property type="protein sequence ID" value="ORZ13936.1"/>
    <property type="molecule type" value="Genomic_DNA"/>
</dbReference>
<proteinExistence type="predicted"/>
<protein>
    <submittedName>
        <fullName evidence="1">Uncharacterized protein</fullName>
    </submittedName>
</protein>
<dbReference type="GeneID" id="33569709"/>
<sequence>MDAIASVSTGPWRSSLRKLGSIQDRFIPSALHKKNWQSFKEYREVLDDLRFKSAVSFPRWDNQAKVRTYFKTLRRGHYNDQAIEMLYAWSCGRLRPMITIIENLIGRADAGLWKQEIKGLVWSLTDPGYKESENPSGPDIVFVLESEGKYYPDSVQSKSAIRSRIKDAYNTTCHNCIKEHLSSPSSLGFCSNGISLLLLFRPYLSRCLIMLSYHEQGDYSLAKVKEVPTIKDKRIETTRSEHTKRIAAAASSEFSQASGKLFLLSIPIFPPISFVLRPDKPFQVTSEEHPIKQASFKEMIDNVYWIMLEEKPIKPRRKNVKATPRYLKHAGQCVIKTRINTAYAGGPPRLEHEEKSRMSIK</sequence>
<evidence type="ECO:0000313" key="2">
    <source>
        <dbReference type="Proteomes" id="UP000193648"/>
    </source>
</evidence>
<comment type="caution">
    <text evidence="1">The sequence shown here is derived from an EMBL/GenBank/DDBJ whole genome shotgun (WGS) entry which is preliminary data.</text>
</comment>
<dbReference type="AlphaFoldDB" id="A0A1Y2GKU7"/>
<organism evidence="1 2">
    <name type="scientific">Lobosporangium transversale</name>
    <dbReference type="NCBI Taxonomy" id="64571"/>
    <lineage>
        <taxon>Eukaryota</taxon>
        <taxon>Fungi</taxon>
        <taxon>Fungi incertae sedis</taxon>
        <taxon>Mucoromycota</taxon>
        <taxon>Mortierellomycotina</taxon>
        <taxon>Mortierellomycetes</taxon>
        <taxon>Mortierellales</taxon>
        <taxon>Mortierellaceae</taxon>
        <taxon>Lobosporangium</taxon>
    </lineage>
</organism>
<name>A0A1Y2GKU7_9FUNG</name>
<dbReference type="InParanoid" id="A0A1Y2GKU7"/>
<gene>
    <name evidence="1" type="ORF">BCR41DRAFT_387143</name>
</gene>
<dbReference type="RefSeq" id="XP_021880720.1">
    <property type="nucleotide sequence ID" value="XM_022027866.1"/>
</dbReference>
<reference evidence="1 2" key="1">
    <citation type="submission" date="2016-07" db="EMBL/GenBank/DDBJ databases">
        <title>Pervasive Adenine N6-methylation of Active Genes in Fungi.</title>
        <authorList>
            <consortium name="DOE Joint Genome Institute"/>
            <person name="Mondo S.J."/>
            <person name="Dannebaum R.O."/>
            <person name="Kuo R.C."/>
            <person name="Labutti K."/>
            <person name="Haridas S."/>
            <person name="Kuo A."/>
            <person name="Salamov A."/>
            <person name="Ahrendt S.R."/>
            <person name="Lipzen A."/>
            <person name="Sullivan W."/>
            <person name="Andreopoulos W.B."/>
            <person name="Clum A."/>
            <person name="Lindquist E."/>
            <person name="Daum C."/>
            <person name="Ramamoorthy G.K."/>
            <person name="Gryganskyi A."/>
            <person name="Culley D."/>
            <person name="Magnuson J.K."/>
            <person name="James T.Y."/>
            <person name="O'Malley M.A."/>
            <person name="Stajich J.E."/>
            <person name="Spatafora J.W."/>
            <person name="Visel A."/>
            <person name="Grigoriev I.V."/>
        </authorList>
    </citation>
    <scope>NUCLEOTIDE SEQUENCE [LARGE SCALE GENOMIC DNA]</scope>
    <source>
        <strain evidence="1 2">NRRL 3116</strain>
    </source>
</reference>
<keyword evidence="2" id="KW-1185">Reference proteome</keyword>